<accession>A0A2S2E060</accession>
<feature type="chain" id="PRO_5015554545" description="HTH araC/xylS-type domain-containing protein" evidence="2">
    <location>
        <begin position="32"/>
        <end position="560"/>
    </location>
</feature>
<dbReference type="Gene3D" id="1.10.10.60">
    <property type="entry name" value="Homeodomain-like"/>
    <property type="match status" value="1"/>
</dbReference>
<evidence type="ECO:0000256" key="2">
    <source>
        <dbReference type="SAM" id="SignalP"/>
    </source>
</evidence>
<dbReference type="Proteomes" id="UP000245468">
    <property type="component" value="Chromosome"/>
</dbReference>
<dbReference type="SUPFAM" id="SSF69322">
    <property type="entry name" value="Tricorn protease domain 2"/>
    <property type="match status" value="1"/>
</dbReference>
<dbReference type="InterPro" id="IPR018060">
    <property type="entry name" value="HTH_AraC"/>
</dbReference>
<gene>
    <name evidence="4" type="ORF">HME7025_02557</name>
</gene>
<keyword evidence="1" id="KW-0472">Membrane</keyword>
<keyword evidence="5" id="KW-1185">Reference proteome</keyword>
<dbReference type="PROSITE" id="PS01124">
    <property type="entry name" value="HTH_ARAC_FAMILY_2"/>
    <property type="match status" value="1"/>
</dbReference>
<dbReference type="InterPro" id="IPR015943">
    <property type="entry name" value="WD40/YVTN_repeat-like_dom_sf"/>
</dbReference>
<proteinExistence type="predicted"/>
<name>A0A2S2E060_9BACT</name>
<feature type="domain" description="HTH araC/xylS-type" evidence="3">
    <location>
        <begin position="473"/>
        <end position="560"/>
    </location>
</feature>
<evidence type="ECO:0000256" key="1">
    <source>
        <dbReference type="SAM" id="Phobius"/>
    </source>
</evidence>
<keyword evidence="1" id="KW-0812">Transmembrane</keyword>
<sequence>MSRKSLLIIKTISKGLSLILCSLLMALQTYAQDTILVKTYSLPEKITNIDGDGRNLIVRTDNHLYKFHSGRFDDLKFTPKDNDRFTWISKTDNQDIFGTYSTLQFPESHQVNHRSIANLLPGYDQYNMTEASIGDLYFLAYNGILLEYRIHKFYSIQHRGKSIRHIYHDDRVRIIATYSGIFIDSVAEVYSNKPIPGANFSSGETNKINNQYYLNSDPIYQLMNNQWVRLPLKTDILHFKKLLPIGNVTYFQSTDAIGTINLKNYQVNKIITHSSQFHDMENLGNLLLLGNANGKLYLYDMVQRKIESIHIGSSIYDITIKGEQIILSCNDGLYEFNLKTKKNQLLFRHKHIIQSIFIGNNILFTSFEGLFLYTQDKEVFQIIENVEFNKRALSNWNQNVYAGSTEGLYVINLPQLINEVLPSLEPEIIDESKVDASLIIALGFTLVVIVGSAVFIRNRNKGIPENYKTPKVEITPERIREDMLKNEQLISVESIAEYYQISRVHLNRVLKKHNKNTLELIKEIKKEIVLDLKSKQVPIEKIGQRVGYTSKYIKQHFLKK</sequence>
<keyword evidence="2" id="KW-0732">Signal</keyword>
<dbReference type="EMBL" id="CP029346">
    <property type="protein sequence ID" value="AWL10397.1"/>
    <property type="molecule type" value="Genomic_DNA"/>
</dbReference>
<dbReference type="GO" id="GO:0003700">
    <property type="term" value="F:DNA-binding transcription factor activity"/>
    <property type="evidence" value="ECO:0007669"/>
    <property type="project" value="InterPro"/>
</dbReference>
<evidence type="ECO:0000259" key="3">
    <source>
        <dbReference type="PROSITE" id="PS01124"/>
    </source>
</evidence>
<dbReference type="Gene3D" id="2.130.10.10">
    <property type="entry name" value="YVTN repeat-like/Quinoprotein amine dehydrogenase"/>
    <property type="match status" value="1"/>
</dbReference>
<organism evidence="4 5">
    <name type="scientific">Aquirufa nivalisilvae</name>
    <dbReference type="NCBI Taxonomy" id="2516557"/>
    <lineage>
        <taxon>Bacteria</taxon>
        <taxon>Pseudomonadati</taxon>
        <taxon>Bacteroidota</taxon>
        <taxon>Cytophagia</taxon>
        <taxon>Cytophagales</taxon>
        <taxon>Flectobacillaceae</taxon>
        <taxon>Aquirufa</taxon>
    </lineage>
</organism>
<protein>
    <recommendedName>
        <fullName evidence="3">HTH araC/xylS-type domain-containing protein</fullName>
    </recommendedName>
</protein>
<evidence type="ECO:0000313" key="4">
    <source>
        <dbReference type="EMBL" id="AWL10397.1"/>
    </source>
</evidence>
<dbReference type="KEGG" id="psez:HME7025_02557"/>
<feature type="signal peptide" evidence="2">
    <location>
        <begin position="1"/>
        <end position="31"/>
    </location>
</feature>
<evidence type="ECO:0000313" key="5">
    <source>
        <dbReference type="Proteomes" id="UP000245468"/>
    </source>
</evidence>
<feature type="transmembrane region" description="Helical" evidence="1">
    <location>
        <begin position="436"/>
        <end position="456"/>
    </location>
</feature>
<dbReference type="GO" id="GO:0043565">
    <property type="term" value="F:sequence-specific DNA binding"/>
    <property type="evidence" value="ECO:0007669"/>
    <property type="project" value="InterPro"/>
</dbReference>
<reference evidence="5" key="1">
    <citation type="submission" date="2018-05" db="EMBL/GenBank/DDBJ databases">
        <title>Pseudarcicella sp. HME7025 Genome sequencing and assembly.</title>
        <authorList>
            <person name="Kim H."/>
            <person name="Kang H."/>
            <person name="Joh K."/>
        </authorList>
    </citation>
    <scope>NUCLEOTIDE SEQUENCE [LARGE SCALE GENOMIC DNA]</scope>
    <source>
        <strain evidence="5">HME7025</strain>
    </source>
</reference>
<dbReference type="AlphaFoldDB" id="A0A2S2E060"/>
<keyword evidence="1" id="KW-1133">Transmembrane helix</keyword>